<dbReference type="PANTHER" id="PTHR24111:SF0">
    <property type="entry name" value="LEUCINE-RICH REPEAT-CONTAINING PROTEIN"/>
    <property type="match status" value="1"/>
</dbReference>
<evidence type="ECO:0000256" key="1">
    <source>
        <dbReference type="ARBA" id="ARBA00022737"/>
    </source>
</evidence>
<feature type="non-terminal residue" evidence="2">
    <location>
        <position position="1"/>
    </location>
</feature>
<dbReference type="InterPro" id="IPR032675">
    <property type="entry name" value="LRR_dom_sf"/>
</dbReference>
<reference evidence="2" key="1">
    <citation type="submission" date="2014-03" db="EMBL/GenBank/DDBJ databases">
        <title>The sialotranscriptome of Amblyomma triste, Amblyomma parvum and Amblyomma cajennense ticks, uncovered by 454-based RNA-seq.</title>
        <authorList>
            <person name="Garcia G.R."/>
            <person name="Gardinassi L.G."/>
            <person name="Ribeiro J.M."/>
            <person name="Anatriello E."/>
            <person name="Ferreira B.R."/>
            <person name="Moreira H.N."/>
            <person name="Mafra C."/>
            <person name="Olegario M.M."/>
            <person name="Szabo P.J."/>
            <person name="Miranda-Santos I.K."/>
            <person name="Maruyama S.R."/>
        </authorList>
    </citation>
    <scope>NUCLEOTIDE SEQUENCE</scope>
    <source>
        <strain evidence="2">Mato Grasso do Sul</strain>
        <tissue evidence="2">Salivary glands</tissue>
    </source>
</reference>
<proteinExistence type="evidence at transcript level"/>
<name>A0A023GBF9_AMBTT</name>
<protein>
    <recommendedName>
        <fullName evidence="3">Ran gtpase-activating protein</fullName>
    </recommendedName>
</protein>
<organism evidence="2">
    <name type="scientific">Amblyomma triste</name>
    <name type="common">Neotropical tick</name>
    <dbReference type="NCBI Taxonomy" id="251400"/>
    <lineage>
        <taxon>Eukaryota</taxon>
        <taxon>Metazoa</taxon>
        <taxon>Ecdysozoa</taxon>
        <taxon>Arthropoda</taxon>
        <taxon>Chelicerata</taxon>
        <taxon>Arachnida</taxon>
        <taxon>Acari</taxon>
        <taxon>Parasitiformes</taxon>
        <taxon>Ixodida</taxon>
        <taxon>Ixodoidea</taxon>
        <taxon>Ixodidae</taxon>
        <taxon>Amblyomminae</taxon>
        <taxon>Amblyomma</taxon>
    </lineage>
</organism>
<dbReference type="InterPro" id="IPR052201">
    <property type="entry name" value="LRR-containing_regulator"/>
</dbReference>
<dbReference type="AlphaFoldDB" id="A0A023GBF9"/>
<evidence type="ECO:0000313" key="2">
    <source>
        <dbReference type="EMBL" id="JAC30253.1"/>
    </source>
</evidence>
<keyword evidence="1" id="KW-0677">Repeat</keyword>
<sequence length="479" mass="53319">SAVAIMSEELSTGCTPQEEAAEEVSVSVPSCEDGAMMEYARKLTLEEARELPQLLSSKKSVKKLRIFEMSLNALRAAFDKLEDWGSLEELELLHVDCEGEDFDIDLSGAFRKLRALQLRCENIRSAYAQKIADYLRQGSCLQELSLWESCGGDEGVSAIADALTTNDTLKRFTVVGEKLTSRSLVAFAKALAVNSAMEQVDLFDSLPVNAEQVSLLLREDINADLFKRVYILWTEELLPLVTKLLREDKHCSGVSVSVTASVDKYLLREFFETVVSNTALRKLHFYPSEDCFDELADGIAFVIERTTTLEEVQNLMRVKMGSEQQLVRMLNALKVNRSVVNFTTYAELLTPEIAKSLSELLIVNDALRDVEVCDYWGISSEVVETILEALRKNFTLTQIMVSWDPDESAGIAEMEELLKRNAHLLDQAVKFVTGDCADVEAAEAANKLRSTSSLVSRLRELTGKTTEAVLCDLEAAFAT</sequence>
<dbReference type="EMBL" id="GBBM01005165">
    <property type="protein sequence ID" value="JAC30253.1"/>
    <property type="molecule type" value="mRNA"/>
</dbReference>
<accession>A0A023GBF9</accession>
<dbReference type="Gene3D" id="3.80.10.10">
    <property type="entry name" value="Ribonuclease Inhibitor"/>
    <property type="match status" value="2"/>
</dbReference>
<evidence type="ECO:0008006" key="3">
    <source>
        <dbReference type="Google" id="ProtNLM"/>
    </source>
</evidence>
<dbReference type="PANTHER" id="PTHR24111">
    <property type="entry name" value="LEUCINE-RICH REPEAT-CONTAINING PROTEIN 34"/>
    <property type="match status" value="1"/>
</dbReference>
<feature type="non-terminal residue" evidence="2">
    <location>
        <position position="479"/>
    </location>
</feature>
<dbReference type="SUPFAM" id="SSF52047">
    <property type="entry name" value="RNI-like"/>
    <property type="match status" value="1"/>
</dbReference>